<name>A0A9N9HPI0_9GLOM</name>
<keyword evidence="2" id="KW-1185">Reference proteome</keyword>
<comment type="caution">
    <text evidence="1">The sequence shown here is derived from an EMBL/GenBank/DDBJ whole genome shotgun (WGS) entry which is preliminary data.</text>
</comment>
<organism evidence="1 2">
    <name type="scientific">Acaulospora morrowiae</name>
    <dbReference type="NCBI Taxonomy" id="94023"/>
    <lineage>
        <taxon>Eukaryota</taxon>
        <taxon>Fungi</taxon>
        <taxon>Fungi incertae sedis</taxon>
        <taxon>Mucoromycota</taxon>
        <taxon>Glomeromycotina</taxon>
        <taxon>Glomeromycetes</taxon>
        <taxon>Diversisporales</taxon>
        <taxon>Acaulosporaceae</taxon>
        <taxon>Acaulospora</taxon>
    </lineage>
</organism>
<dbReference type="Proteomes" id="UP000789342">
    <property type="component" value="Unassembled WGS sequence"/>
</dbReference>
<sequence>MERIPRPCNSIVSALAGKIWKELPSEYKNFIKNFVNDKQASYIPQSNVLEYNGNISSSSADYWYTLNGNQCSYEGEFLDGYRFEEFNLSPDSRYGYEYHYLPEYRFEGCNLSSGQYSNGYRFNSPLINRYYNGSQHPENYMHKNLVSQSGTYIFTTPGNKQQDPAVFTEVFSPQGVDFQYKEQTHIDLH</sequence>
<evidence type="ECO:0000313" key="1">
    <source>
        <dbReference type="EMBL" id="CAG8699149.1"/>
    </source>
</evidence>
<accession>A0A9N9HPI0</accession>
<protein>
    <submittedName>
        <fullName evidence="1">318_t:CDS:1</fullName>
    </submittedName>
</protein>
<dbReference type="AlphaFoldDB" id="A0A9N9HPI0"/>
<dbReference type="EMBL" id="CAJVPV010016654">
    <property type="protein sequence ID" value="CAG8699149.1"/>
    <property type="molecule type" value="Genomic_DNA"/>
</dbReference>
<gene>
    <name evidence="1" type="ORF">AMORRO_LOCUS12021</name>
</gene>
<proteinExistence type="predicted"/>
<reference evidence="1" key="1">
    <citation type="submission" date="2021-06" db="EMBL/GenBank/DDBJ databases">
        <authorList>
            <person name="Kallberg Y."/>
            <person name="Tangrot J."/>
            <person name="Rosling A."/>
        </authorList>
    </citation>
    <scope>NUCLEOTIDE SEQUENCE</scope>
    <source>
        <strain evidence="1">CL551</strain>
    </source>
</reference>
<evidence type="ECO:0000313" key="2">
    <source>
        <dbReference type="Proteomes" id="UP000789342"/>
    </source>
</evidence>